<accession>A0A7L6ANR4</accession>
<proteinExistence type="predicted"/>
<organism evidence="1 2">
    <name type="scientific">Candidatus Thiothrix singaporensis</name>
    <dbReference type="NCBI Taxonomy" id="2799669"/>
    <lineage>
        <taxon>Bacteria</taxon>
        <taxon>Pseudomonadati</taxon>
        <taxon>Pseudomonadota</taxon>
        <taxon>Gammaproteobacteria</taxon>
        <taxon>Thiotrichales</taxon>
        <taxon>Thiotrichaceae</taxon>
        <taxon>Thiothrix</taxon>
    </lineage>
</organism>
<dbReference type="EMBL" id="CP059265">
    <property type="protein sequence ID" value="QLQ30731.1"/>
    <property type="molecule type" value="Genomic_DNA"/>
</dbReference>
<dbReference type="AlphaFoldDB" id="A0A7L6ANR4"/>
<protein>
    <submittedName>
        <fullName evidence="1">Uncharacterized protein</fullName>
    </submittedName>
</protein>
<reference evidence="1" key="1">
    <citation type="submission" date="2020-06" db="EMBL/GenBank/DDBJ databases">
        <title>Analysis procedures for assessing recovery of high quality, complete, closed genomes from Nanopore long read metagenome sequencing.</title>
        <authorList>
            <person name="Bessarab I."/>
            <person name="Arumugam K."/>
            <person name="Haryono M."/>
            <person name="Liu X."/>
            <person name="Roy S."/>
            <person name="Zuniga-Montanez R.E."/>
            <person name="Qiu G."/>
            <person name="Drautz-Moses D.I."/>
            <person name="Law Y.Y."/>
            <person name="Wuertz S."/>
            <person name="Lauro F.M."/>
            <person name="Huson D.H."/>
            <person name="Williams R.B."/>
        </authorList>
    </citation>
    <scope>NUCLEOTIDE SEQUENCE [LARGE SCALE GENOMIC DNA]</scope>
    <source>
        <strain evidence="1">SSD2</strain>
    </source>
</reference>
<evidence type="ECO:0000313" key="1">
    <source>
        <dbReference type="EMBL" id="QLQ30731.1"/>
    </source>
</evidence>
<dbReference type="KEGG" id="this:HZT40_02925"/>
<evidence type="ECO:0000313" key="2">
    <source>
        <dbReference type="Proteomes" id="UP000510621"/>
    </source>
</evidence>
<keyword evidence="2" id="KW-1185">Reference proteome</keyword>
<gene>
    <name evidence="1" type="ORF">HZT40_02925</name>
</gene>
<sequence>MDGKAEDRIKTLLDELTRQCQQYGCDEFEYYWEEYGLWWYPWTIEVRGKSLSFSYYDIGLQDLDYWESTGEIKLIETCDDNGRW</sequence>
<dbReference type="Proteomes" id="UP000510621">
    <property type="component" value="Chromosome"/>
</dbReference>
<name>A0A7L6ANR4_9GAMM</name>